<protein>
    <recommendedName>
        <fullName evidence="4">PDZ domain-containing protein</fullName>
    </recommendedName>
</protein>
<feature type="compositionally biased region" description="Basic and acidic residues" evidence="2">
    <location>
        <begin position="1"/>
        <end position="17"/>
    </location>
</feature>
<feature type="coiled-coil region" evidence="1">
    <location>
        <begin position="228"/>
        <end position="269"/>
    </location>
</feature>
<evidence type="ECO:0000313" key="3">
    <source>
        <dbReference type="EMBL" id="CAE0460831.1"/>
    </source>
</evidence>
<accession>A0A7S3PZM9</accession>
<sequence>MSVVGIREHDEASKEEFSSQLSLEAMTGNCADELETKHFSKLENYSVDGTDENYPMHSETSAASLCISVPAEKNTLHEGNILRTEMDNHDDFSRQSPEDMQNEMERLRKDRDEARRQTQCYEEKFEKLFLGLSLISELSSLDPNATSELKDLTDERCDDGFTSVILSSYSSRSSSIQKRLDNLQQSWKLEDTPIPKIVASIYMLHSNVINLQKQADVYNTSETSQQTITSLQDQISSYKSDNKKLKKAAKRLLADNKKMREKVNERRAEKRNLVKSVKEYVKKKREEEITKEELFVATKLTVHETVLKSTQGNRQRSWTGDSAVSTFSDLGTYLEKDESFRSIEYGSNENLTDSYECATPSTSMDYAGFLGDSSVSSCSALSIAADDYSSPTVRFALEPSDGSSQKNVPASYSLTLPRKNLGLQFSQMEIDIPTTANIGKNDRHPLIPRAISNIKTKKRISLASGFNRKRAFSDSAVLKLANSGDEESMYEKIPTKNVTEGWKILSDKSAKRSDHEEVSKCSNDETNINSACREVFLVKDFQGFDTSLNVRPTLGARLIAIDGILVTEGKWSMEKVLKILSEKGDGKVVLTFRSDPLNKEQKKKLEIGCESDTRKESTSAAKKSTKGLLNKKSATSQFSKIMSKKKSIDNDAEKKMEDNIPEDSKRCTTLTTNGSTPIKKSSNSSAKFMTNTSWLGLVERNEIDRSNSTPKKKESLTDAFLKLF</sequence>
<keyword evidence="1" id="KW-0175">Coiled coil</keyword>
<evidence type="ECO:0008006" key="4">
    <source>
        <dbReference type="Google" id="ProtNLM"/>
    </source>
</evidence>
<gene>
    <name evidence="3" type="ORF">CDEB00056_LOCUS5672</name>
</gene>
<name>A0A7S3PZM9_9STRA</name>
<evidence type="ECO:0000256" key="2">
    <source>
        <dbReference type="SAM" id="MobiDB-lite"/>
    </source>
</evidence>
<evidence type="ECO:0000256" key="1">
    <source>
        <dbReference type="SAM" id="Coils"/>
    </source>
</evidence>
<reference evidence="3" key="1">
    <citation type="submission" date="2021-01" db="EMBL/GenBank/DDBJ databases">
        <authorList>
            <person name="Corre E."/>
            <person name="Pelletier E."/>
            <person name="Niang G."/>
            <person name="Scheremetjew M."/>
            <person name="Finn R."/>
            <person name="Kale V."/>
            <person name="Holt S."/>
            <person name="Cochrane G."/>
            <person name="Meng A."/>
            <person name="Brown T."/>
            <person name="Cohen L."/>
        </authorList>
    </citation>
    <scope>NUCLEOTIDE SEQUENCE</scope>
    <source>
        <strain evidence="3">MM31A-1</strain>
    </source>
</reference>
<dbReference type="EMBL" id="HBIO01007555">
    <property type="protein sequence ID" value="CAE0460831.1"/>
    <property type="molecule type" value="Transcribed_RNA"/>
</dbReference>
<proteinExistence type="predicted"/>
<feature type="region of interest" description="Disordered" evidence="2">
    <location>
        <begin position="1"/>
        <end position="20"/>
    </location>
</feature>
<dbReference type="AlphaFoldDB" id="A0A7S3PZM9"/>
<organism evidence="3">
    <name type="scientific">Chaetoceros debilis</name>
    <dbReference type="NCBI Taxonomy" id="122233"/>
    <lineage>
        <taxon>Eukaryota</taxon>
        <taxon>Sar</taxon>
        <taxon>Stramenopiles</taxon>
        <taxon>Ochrophyta</taxon>
        <taxon>Bacillariophyta</taxon>
        <taxon>Coscinodiscophyceae</taxon>
        <taxon>Chaetocerotophycidae</taxon>
        <taxon>Chaetocerotales</taxon>
        <taxon>Chaetocerotaceae</taxon>
        <taxon>Chaetoceros</taxon>
    </lineage>
</organism>
<feature type="coiled-coil region" evidence="1">
    <location>
        <begin position="97"/>
        <end position="124"/>
    </location>
</feature>